<protein>
    <submittedName>
        <fullName evidence="2">Uncharacterized protein</fullName>
    </submittedName>
</protein>
<gene>
    <name evidence="2" type="ORF">CC1G_07884</name>
</gene>
<organism evidence="2 3">
    <name type="scientific">Coprinopsis cinerea (strain Okayama-7 / 130 / ATCC MYA-4618 / FGSC 9003)</name>
    <name type="common">Inky cap fungus</name>
    <name type="synonym">Hormographiella aspergillata</name>
    <dbReference type="NCBI Taxonomy" id="240176"/>
    <lineage>
        <taxon>Eukaryota</taxon>
        <taxon>Fungi</taxon>
        <taxon>Dikarya</taxon>
        <taxon>Basidiomycota</taxon>
        <taxon>Agaricomycotina</taxon>
        <taxon>Agaricomycetes</taxon>
        <taxon>Agaricomycetidae</taxon>
        <taxon>Agaricales</taxon>
        <taxon>Agaricineae</taxon>
        <taxon>Psathyrellaceae</taxon>
        <taxon>Coprinopsis</taxon>
    </lineage>
</organism>
<keyword evidence="3" id="KW-1185">Reference proteome</keyword>
<evidence type="ECO:0000313" key="2">
    <source>
        <dbReference type="EMBL" id="EAU82602.2"/>
    </source>
</evidence>
<feature type="compositionally biased region" description="Acidic residues" evidence="1">
    <location>
        <begin position="309"/>
        <end position="322"/>
    </location>
</feature>
<sequence length="346" mass="38179">MDPYRKSTLYDLSGLKLQPGANRVNATPSSKVRPSQSSVRLQDTRGNWTARDAGGPSRVSKFYPRSSGSKSSEGAADDNGAVEDGLAEELDQLEPSSRNVAERQRQKGQKEGSGVDDASVEGAKRKDEGRKEGRPSKRLRFSEGLEYLVREAEEATRGGSPGPSDRLPLPTPELLQSIHVFAAQYYHEKGLLTNLSATARQERKKRKRKARAEKSGQAYQSGESDHENASTDSSSSSSSESETESAIQRRDSRRSERFRDMYRAFDGSALLALGILVQEFVKDNLRANIPAEWEGQTRESLGDEARDSDSDDREVEEDPIEPEDARSPSLPLDRSSLSPRETTVSD</sequence>
<dbReference type="eggNOG" id="ENOG502SU88">
    <property type="taxonomic scope" value="Eukaryota"/>
</dbReference>
<dbReference type="VEuPathDB" id="FungiDB:CC1G_07884"/>
<dbReference type="Proteomes" id="UP000001861">
    <property type="component" value="Unassembled WGS sequence"/>
</dbReference>
<reference evidence="2 3" key="1">
    <citation type="journal article" date="2010" name="Proc. Natl. Acad. Sci. U.S.A.">
        <title>Insights into evolution of multicellular fungi from the assembled chromosomes of the mushroom Coprinopsis cinerea (Coprinus cinereus).</title>
        <authorList>
            <person name="Stajich J.E."/>
            <person name="Wilke S.K."/>
            <person name="Ahren D."/>
            <person name="Au C.H."/>
            <person name="Birren B.W."/>
            <person name="Borodovsky M."/>
            <person name="Burns C."/>
            <person name="Canback B."/>
            <person name="Casselton L.A."/>
            <person name="Cheng C.K."/>
            <person name="Deng J."/>
            <person name="Dietrich F.S."/>
            <person name="Fargo D.C."/>
            <person name="Farman M.L."/>
            <person name="Gathman A.C."/>
            <person name="Goldberg J."/>
            <person name="Guigo R."/>
            <person name="Hoegger P.J."/>
            <person name="Hooker J.B."/>
            <person name="Huggins A."/>
            <person name="James T.Y."/>
            <person name="Kamada T."/>
            <person name="Kilaru S."/>
            <person name="Kodira C."/>
            <person name="Kues U."/>
            <person name="Kupfer D."/>
            <person name="Kwan H.S."/>
            <person name="Lomsadze A."/>
            <person name="Li W."/>
            <person name="Lilly W.W."/>
            <person name="Ma L.J."/>
            <person name="Mackey A.J."/>
            <person name="Manning G."/>
            <person name="Martin F."/>
            <person name="Muraguchi H."/>
            <person name="Natvig D.O."/>
            <person name="Palmerini H."/>
            <person name="Ramesh M.A."/>
            <person name="Rehmeyer C.J."/>
            <person name="Roe B.A."/>
            <person name="Shenoy N."/>
            <person name="Stanke M."/>
            <person name="Ter-Hovhannisyan V."/>
            <person name="Tunlid A."/>
            <person name="Velagapudi R."/>
            <person name="Vision T.J."/>
            <person name="Zeng Q."/>
            <person name="Zolan M.E."/>
            <person name="Pukkila P.J."/>
        </authorList>
    </citation>
    <scope>NUCLEOTIDE SEQUENCE [LARGE SCALE GENOMIC DNA]</scope>
    <source>
        <strain evidence="3">Okayama-7 / 130 / ATCC MYA-4618 / FGSC 9003</strain>
    </source>
</reference>
<feature type="compositionally biased region" description="Basic and acidic residues" evidence="1">
    <location>
        <begin position="247"/>
        <end position="256"/>
    </location>
</feature>
<dbReference type="OrthoDB" id="2565191at2759"/>
<feature type="region of interest" description="Disordered" evidence="1">
    <location>
        <begin position="19"/>
        <end position="171"/>
    </location>
</feature>
<dbReference type="GeneID" id="6015774"/>
<evidence type="ECO:0000313" key="3">
    <source>
        <dbReference type="Proteomes" id="UP000001861"/>
    </source>
</evidence>
<dbReference type="InParanoid" id="A8P6K2"/>
<dbReference type="KEGG" id="cci:CC1G_07884"/>
<feature type="compositionally biased region" description="Low complexity" evidence="1">
    <location>
        <begin position="230"/>
        <end position="240"/>
    </location>
</feature>
<dbReference type="AlphaFoldDB" id="A8P6K2"/>
<dbReference type="HOGENOM" id="CLU_049346_0_0_1"/>
<feature type="compositionally biased region" description="Basic and acidic residues" evidence="1">
    <location>
        <begin position="295"/>
        <end position="308"/>
    </location>
</feature>
<proteinExistence type="predicted"/>
<dbReference type="OMA" id="HYFASTY"/>
<comment type="caution">
    <text evidence="2">The sequence shown here is derived from an EMBL/GenBank/DDBJ whole genome shotgun (WGS) entry which is preliminary data.</text>
</comment>
<feature type="region of interest" description="Disordered" evidence="1">
    <location>
        <begin position="192"/>
        <end position="256"/>
    </location>
</feature>
<feature type="compositionally biased region" description="Basic and acidic residues" evidence="1">
    <location>
        <begin position="100"/>
        <end position="110"/>
    </location>
</feature>
<feature type="compositionally biased region" description="Polar residues" evidence="1">
    <location>
        <begin position="24"/>
        <end position="47"/>
    </location>
</feature>
<accession>A8P6K2</accession>
<feature type="compositionally biased region" description="Basic and acidic residues" evidence="1">
    <location>
        <begin position="122"/>
        <end position="156"/>
    </location>
</feature>
<dbReference type="EMBL" id="AACS02000005">
    <property type="protein sequence ID" value="EAU82602.2"/>
    <property type="molecule type" value="Genomic_DNA"/>
</dbReference>
<dbReference type="RefSeq" id="XP_001839169.2">
    <property type="nucleotide sequence ID" value="XM_001839117.2"/>
</dbReference>
<feature type="compositionally biased region" description="Basic residues" evidence="1">
    <location>
        <begin position="202"/>
        <end position="211"/>
    </location>
</feature>
<feature type="region of interest" description="Disordered" evidence="1">
    <location>
        <begin position="288"/>
        <end position="346"/>
    </location>
</feature>
<feature type="compositionally biased region" description="Low complexity" evidence="1">
    <location>
        <begin position="327"/>
        <end position="340"/>
    </location>
</feature>
<evidence type="ECO:0000256" key="1">
    <source>
        <dbReference type="SAM" id="MobiDB-lite"/>
    </source>
</evidence>
<name>A8P6K2_COPC7</name>